<evidence type="ECO:0000313" key="2">
    <source>
        <dbReference type="Proteomes" id="UP001060215"/>
    </source>
</evidence>
<dbReference type="Proteomes" id="UP001060215">
    <property type="component" value="Chromosome 7"/>
</dbReference>
<reference evidence="1 2" key="1">
    <citation type="journal article" date="2022" name="Plant J.">
        <title>Chromosome-level genome of Camellia lanceoleosa provides a valuable resource for understanding genome evolution and self-incompatibility.</title>
        <authorList>
            <person name="Gong W."/>
            <person name="Xiao S."/>
            <person name="Wang L."/>
            <person name="Liao Z."/>
            <person name="Chang Y."/>
            <person name="Mo W."/>
            <person name="Hu G."/>
            <person name="Li W."/>
            <person name="Zhao G."/>
            <person name="Zhu H."/>
            <person name="Hu X."/>
            <person name="Ji K."/>
            <person name="Xiang X."/>
            <person name="Song Q."/>
            <person name="Yuan D."/>
            <person name="Jin S."/>
            <person name="Zhang L."/>
        </authorList>
    </citation>
    <scope>NUCLEOTIDE SEQUENCE [LARGE SCALE GENOMIC DNA]</scope>
    <source>
        <strain evidence="1">SQ_2022a</strain>
    </source>
</reference>
<proteinExistence type="predicted"/>
<accession>A0ACC0H3N7</accession>
<keyword evidence="2" id="KW-1185">Reference proteome</keyword>
<dbReference type="EMBL" id="CM045764">
    <property type="protein sequence ID" value="KAI8006476.1"/>
    <property type="molecule type" value="Genomic_DNA"/>
</dbReference>
<comment type="caution">
    <text evidence="1">The sequence shown here is derived from an EMBL/GenBank/DDBJ whole genome shotgun (WGS) entry which is preliminary data.</text>
</comment>
<evidence type="ECO:0000313" key="1">
    <source>
        <dbReference type="EMBL" id="KAI8006476.1"/>
    </source>
</evidence>
<protein>
    <submittedName>
        <fullName evidence="1">Uncharacterized protein</fullName>
    </submittedName>
</protein>
<gene>
    <name evidence="1" type="ORF">LOK49_LG07G01423</name>
</gene>
<sequence length="773" mass="84552">MVVDLLLRGFDDTTIAPPSASHLLLIASLPSHATTTTISFFLSHSFCNCHNRHDCHRNSPSLQPSRLDCNSKLLRSRYPKGHVSKSIYANATFRLVSAPPTSGSLLGEFLPNLSLAIWTITPWTIPANAAVAVNSKLQYAVVEVHALLGDASTSSGDRKKRLGNVLTEQNKPFLIVASNLLSTLEAKLGTKLVVKKILMGSDLEHYRYIHPIDSRECPVIIGGDYITTESGTGLVHTAPGHENRIPAMTSSHSGRCISQQRTWGVPIPVFYHVESKEPLLNENTIDYIQSIICQKGSDAWLYMTVDELLPDMYRDKASEYEKGTDTMDAWFDSGSSWAAVLEKRSGLSFPADLYLEGTDQHRAWFRSSLLTSITTKGNDHLNIIQRFAIVDLSDFYFDAAKDRLYVGCREKQKKEATNIQLVNKKLTAANRLLNSSSIKTAFKDPLEAVGSKVNGALQNIQHKHTEEDDDDKAAEVAGEVVGEPDFTNGVVTSRLKGKGELVVEGSWSNTSAVAETIFCVGNSNDMVTCAIEKGEENQIAQKGNENQLDTAVGTLIQSVECNHIPQPPTIDGQLLTPAVDGHLPTLGFIKSLSEPFKERPGICLEVNLGHGHSGLQPTKLAQVNLQPMGHSSYSSPTTEEAPQSKTNTITSPSIPGPIRNRPKKWKRKGNRCNKIKHQLLAGSFSGFTRRMGHKGASTSKRIIKGAKSQSSAEPISSNAVSARDILQEAHATLQVGESLGFDFKGQEAEAIQKLTHMEEQDKERLGRGTGMVE</sequence>
<name>A0ACC0H3N7_9ERIC</name>
<organism evidence="1 2">
    <name type="scientific">Camellia lanceoleosa</name>
    <dbReference type="NCBI Taxonomy" id="1840588"/>
    <lineage>
        <taxon>Eukaryota</taxon>
        <taxon>Viridiplantae</taxon>
        <taxon>Streptophyta</taxon>
        <taxon>Embryophyta</taxon>
        <taxon>Tracheophyta</taxon>
        <taxon>Spermatophyta</taxon>
        <taxon>Magnoliopsida</taxon>
        <taxon>eudicotyledons</taxon>
        <taxon>Gunneridae</taxon>
        <taxon>Pentapetalae</taxon>
        <taxon>asterids</taxon>
        <taxon>Ericales</taxon>
        <taxon>Theaceae</taxon>
        <taxon>Camellia</taxon>
    </lineage>
</organism>